<keyword evidence="4" id="KW-1185">Reference proteome</keyword>
<sequence>MATRAKDQHKKELKAAEAKVERLEKDLSEYHKSDVGKNLQADTVIDTVKILREKVIKDHPEVEWDSIAMIMHVLKFMDSGRKASELEPFAGLEVASPNAGEEKADEEEEAYEEGDEEEDEGTTDGEDAGEGRLPEPQGTPEGAV</sequence>
<dbReference type="Proteomes" id="UP001497516">
    <property type="component" value="Chromosome 3"/>
</dbReference>
<name>A0AAV2DY76_9ROSI</name>
<keyword evidence="1" id="KW-0175">Coiled coil</keyword>
<dbReference type="EMBL" id="OZ034816">
    <property type="protein sequence ID" value="CAL1378601.1"/>
    <property type="molecule type" value="Genomic_DNA"/>
</dbReference>
<protein>
    <submittedName>
        <fullName evidence="3">Uncharacterized protein</fullName>
    </submittedName>
</protein>
<feature type="compositionally biased region" description="Acidic residues" evidence="2">
    <location>
        <begin position="103"/>
        <end position="128"/>
    </location>
</feature>
<evidence type="ECO:0000256" key="1">
    <source>
        <dbReference type="SAM" id="Coils"/>
    </source>
</evidence>
<feature type="coiled-coil region" evidence="1">
    <location>
        <begin position="6"/>
        <end position="33"/>
    </location>
</feature>
<accession>A0AAV2DY76</accession>
<evidence type="ECO:0000256" key="2">
    <source>
        <dbReference type="SAM" id="MobiDB-lite"/>
    </source>
</evidence>
<dbReference type="AlphaFoldDB" id="A0AAV2DY76"/>
<evidence type="ECO:0000313" key="4">
    <source>
        <dbReference type="Proteomes" id="UP001497516"/>
    </source>
</evidence>
<feature type="region of interest" description="Disordered" evidence="2">
    <location>
        <begin position="88"/>
        <end position="144"/>
    </location>
</feature>
<reference evidence="3 4" key="1">
    <citation type="submission" date="2024-04" db="EMBL/GenBank/DDBJ databases">
        <authorList>
            <person name="Fracassetti M."/>
        </authorList>
    </citation>
    <scope>NUCLEOTIDE SEQUENCE [LARGE SCALE GENOMIC DNA]</scope>
</reference>
<gene>
    <name evidence="3" type="ORF">LTRI10_LOCUS20174</name>
</gene>
<proteinExistence type="predicted"/>
<evidence type="ECO:0000313" key="3">
    <source>
        <dbReference type="EMBL" id="CAL1378601.1"/>
    </source>
</evidence>
<organism evidence="3 4">
    <name type="scientific">Linum trigynum</name>
    <dbReference type="NCBI Taxonomy" id="586398"/>
    <lineage>
        <taxon>Eukaryota</taxon>
        <taxon>Viridiplantae</taxon>
        <taxon>Streptophyta</taxon>
        <taxon>Embryophyta</taxon>
        <taxon>Tracheophyta</taxon>
        <taxon>Spermatophyta</taxon>
        <taxon>Magnoliopsida</taxon>
        <taxon>eudicotyledons</taxon>
        <taxon>Gunneridae</taxon>
        <taxon>Pentapetalae</taxon>
        <taxon>rosids</taxon>
        <taxon>fabids</taxon>
        <taxon>Malpighiales</taxon>
        <taxon>Linaceae</taxon>
        <taxon>Linum</taxon>
    </lineage>
</organism>